<dbReference type="AlphaFoldDB" id="A0A326USA6"/>
<feature type="active site" description="Charge relay system" evidence="5">
    <location>
        <position position="303"/>
    </location>
</feature>
<dbReference type="SUPFAM" id="SSF52743">
    <property type="entry name" value="Subtilisin-like"/>
    <property type="match status" value="1"/>
</dbReference>
<dbReference type="RefSeq" id="WP_170142351.1">
    <property type="nucleotide sequence ID" value="NZ_BIFX01000001.1"/>
</dbReference>
<dbReference type="Gene3D" id="3.40.50.200">
    <property type="entry name" value="Peptidase S8/S53 domain"/>
    <property type="match status" value="1"/>
</dbReference>
<protein>
    <submittedName>
        <fullName evidence="7">Subtilase family protein</fullName>
    </submittedName>
</protein>
<dbReference type="GO" id="GO:0006508">
    <property type="term" value="P:proteolysis"/>
    <property type="evidence" value="ECO:0007669"/>
    <property type="project" value="UniProtKB-KW"/>
</dbReference>
<keyword evidence="8" id="KW-1185">Reference proteome</keyword>
<dbReference type="Proteomes" id="UP000248806">
    <property type="component" value="Unassembled WGS sequence"/>
</dbReference>
<evidence type="ECO:0000256" key="2">
    <source>
        <dbReference type="ARBA" id="ARBA00022670"/>
    </source>
</evidence>
<dbReference type="PANTHER" id="PTHR43806:SF11">
    <property type="entry name" value="CEREVISIN-RELATED"/>
    <property type="match status" value="1"/>
</dbReference>
<keyword evidence="2 5" id="KW-0645">Protease</keyword>
<comment type="similarity">
    <text evidence="1 5">Belongs to the peptidase S8 family.</text>
</comment>
<feature type="active site" description="Charge relay system" evidence="5">
    <location>
        <position position="224"/>
    </location>
</feature>
<feature type="domain" description="Peptidase S8/S53" evidence="6">
    <location>
        <begin position="313"/>
        <end position="555"/>
    </location>
</feature>
<evidence type="ECO:0000256" key="4">
    <source>
        <dbReference type="ARBA" id="ARBA00022825"/>
    </source>
</evidence>
<evidence type="ECO:0000256" key="5">
    <source>
        <dbReference type="PROSITE-ProRule" id="PRU01240"/>
    </source>
</evidence>
<dbReference type="EMBL" id="QKUF01000001">
    <property type="protein sequence ID" value="PZW36759.1"/>
    <property type="molecule type" value="Genomic_DNA"/>
</dbReference>
<proteinExistence type="inferred from homology"/>
<dbReference type="InterPro" id="IPR050131">
    <property type="entry name" value="Peptidase_S8_subtilisin-like"/>
</dbReference>
<dbReference type="InterPro" id="IPR000209">
    <property type="entry name" value="Peptidase_S8/S53_dom"/>
</dbReference>
<evidence type="ECO:0000256" key="3">
    <source>
        <dbReference type="ARBA" id="ARBA00022801"/>
    </source>
</evidence>
<dbReference type="InterPro" id="IPR036852">
    <property type="entry name" value="Peptidase_S8/S53_dom_sf"/>
</dbReference>
<dbReference type="PROSITE" id="PS00138">
    <property type="entry name" value="SUBTILASE_SER"/>
    <property type="match status" value="1"/>
</dbReference>
<gene>
    <name evidence="7" type="ORF">EI42_00942</name>
</gene>
<evidence type="ECO:0000259" key="6">
    <source>
        <dbReference type="Pfam" id="PF00082"/>
    </source>
</evidence>
<dbReference type="Pfam" id="PF00082">
    <property type="entry name" value="Peptidase_S8"/>
    <property type="match status" value="1"/>
</dbReference>
<reference evidence="7 8" key="1">
    <citation type="submission" date="2018-06" db="EMBL/GenBank/DDBJ databases">
        <title>Genomic Encyclopedia of Archaeal and Bacterial Type Strains, Phase II (KMG-II): from individual species to whole genera.</title>
        <authorList>
            <person name="Goeker M."/>
        </authorList>
    </citation>
    <scope>NUCLEOTIDE SEQUENCE [LARGE SCALE GENOMIC DNA]</scope>
    <source>
        <strain evidence="7 8">ATCC BAA-1881</strain>
    </source>
</reference>
<organism evidence="7 8">
    <name type="scientific">Thermosporothrix hazakensis</name>
    <dbReference type="NCBI Taxonomy" id="644383"/>
    <lineage>
        <taxon>Bacteria</taxon>
        <taxon>Bacillati</taxon>
        <taxon>Chloroflexota</taxon>
        <taxon>Ktedonobacteria</taxon>
        <taxon>Ktedonobacterales</taxon>
        <taxon>Thermosporotrichaceae</taxon>
        <taxon>Thermosporothrix</taxon>
    </lineage>
</organism>
<dbReference type="InterPro" id="IPR023828">
    <property type="entry name" value="Peptidase_S8_Ser-AS"/>
</dbReference>
<accession>A0A326USA6</accession>
<feature type="active site" description="Charge relay system" evidence="5">
    <location>
        <position position="537"/>
    </location>
</feature>
<evidence type="ECO:0000313" key="8">
    <source>
        <dbReference type="Proteomes" id="UP000248806"/>
    </source>
</evidence>
<evidence type="ECO:0000313" key="7">
    <source>
        <dbReference type="EMBL" id="PZW36759.1"/>
    </source>
</evidence>
<name>A0A326USA6_THEHA</name>
<evidence type="ECO:0000256" key="1">
    <source>
        <dbReference type="ARBA" id="ARBA00011073"/>
    </source>
</evidence>
<keyword evidence="3 5" id="KW-0378">Hydrolase</keyword>
<dbReference type="GO" id="GO:0004252">
    <property type="term" value="F:serine-type endopeptidase activity"/>
    <property type="evidence" value="ECO:0007669"/>
    <property type="project" value="UniProtKB-UniRule"/>
</dbReference>
<dbReference type="PANTHER" id="PTHR43806">
    <property type="entry name" value="PEPTIDASE S8"/>
    <property type="match status" value="1"/>
</dbReference>
<keyword evidence="4 5" id="KW-0720">Serine protease</keyword>
<comment type="caution">
    <text evidence="7">The sequence shown here is derived from an EMBL/GenBank/DDBJ whole genome shotgun (WGS) entry which is preliminary data.</text>
</comment>
<dbReference type="PROSITE" id="PS51892">
    <property type="entry name" value="SUBTILASE"/>
    <property type="match status" value="1"/>
</dbReference>
<sequence>MSEEHYHLSTPWWSAPVMYWFEHELVVTFQSDVPHTHGTAVVADSLNIDELNSFLINRGFKLAPLGSSHSHTHTHDHTQINEQHTELKHAMKKCLFCSPASTGTTVVGFFAVEEVEMHHQLQDVEGPGYDTSPSRRVVNMLNQNLQALREHARIPIVSAAPNWLGGATPQGCISHGSPVYPPFPVPVEDSCPEHPGSWSLSLPELKNTPLETKTGKGVTVFVLDTMPATAGDPQAAIREAAQRAGDSNMLLQTIAAQMNREESPSIKFYYQQLSEELGEGADDQLVTGRDIYGKLYGFPMPDHGLFVTGILRDLAPDADIEYVRVLNDFGVSDSLTVINALEAIHARMQPINPRTGQPGDLHNKPVVINLSLVLTPSDEDLFKYWHAAGACTPQEHVQMMYDINLLRAPLHHAIQRLVESGAVIVGAAGNDSNTDSTPTRIGPRYPAAFPEVIAVGAVDRRERAARYSNYPQIPPKGNGIATYGGGSPTLNEIEYGIADAMIGVYTGSRYPALEAKNPPEPAYEGNNHCWAFWSGTSFATPIVSAVAARILEHIQPLQLPARHVAAEVQWILTDPHGQHEVFGTTLSTQPELGVTLLRATQCRPERPRFGR</sequence>